<feature type="domain" description="Tyr recombinase" evidence="6">
    <location>
        <begin position="214"/>
        <end position="395"/>
    </location>
</feature>
<evidence type="ECO:0000259" key="7">
    <source>
        <dbReference type="PROSITE" id="PS51900"/>
    </source>
</evidence>
<dbReference type="InterPro" id="IPR010998">
    <property type="entry name" value="Integrase_recombinase_N"/>
</dbReference>
<dbReference type="InterPro" id="IPR011010">
    <property type="entry name" value="DNA_brk_join_enz"/>
</dbReference>
<dbReference type="InterPro" id="IPR013762">
    <property type="entry name" value="Integrase-like_cat_sf"/>
</dbReference>
<comment type="similarity">
    <text evidence="1">Belongs to the 'phage' integrase family.</text>
</comment>
<dbReference type="SUPFAM" id="SSF56349">
    <property type="entry name" value="DNA breaking-rejoining enzymes"/>
    <property type="match status" value="1"/>
</dbReference>
<dbReference type="CDD" id="cd00801">
    <property type="entry name" value="INT_P4_C"/>
    <property type="match status" value="1"/>
</dbReference>
<gene>
    <name evidence="8" type="ORF">IHV77_00570</name>
</gene>
<name>A0ABX6UX24_9PAST</name>
<keyword evidence="4" id="KW-0233">DNA recombination</keyword>
<dbReference type="EMBL" id="CP063056">
    <property type="protein sequence ID" value="QPB42655.1"/>
    <property type="molecule type" value="Genomic_DNA"/>
</dbReference>
<evidence type="ECO:0000256" key="5">
    <source>
        <dbReference type="PROSITE-ProRule" id="PRU01248"/>
    </source>
</evidence>
<evidence type="ECO:0000256" key="3">
    <source>
        <dbReference type="ARBA" id="ARBA00023125"/>
    </source>
</evidence>
<dbReference type="RefSeq" id="WP_194812233.1">
    <property type="nucleotide sequence ID" value="NZ_CP063056.1"/>
</dbReference>
<protein>
    <submittedName>
        <fullName evidence="8">Tyrosine-type recombinase/integrase</fullName>
    </submittedName>
</protein>
<evidence type="ECO:0000313" key="8">
    <source>
        <dbReference type="EMBL" id="QPB42655.1"/>
    </source>
</evidence>
<proteinExistence type="inferred from homology"/>
<dbReference type="Pfam" id="PF00589">
    <property type="entry name" value="Phage_integrase"/>
    <property type="match status" value="1"/>
</dbReference>
<evidence type="ECO:0000256" key="1">
    <source>
        <dbReference type="ARBA" id="ARBA00008857"/>
    </source>
</evidence>
<dbReference type="Gene3D" id="1.10.443.10">
    <property type="entry name" value="Intergrase catalytic core"/>
    <property type="match status" value="1"/>
</dbReference>
<feature type="domain" description="Core-binding (CB)" evidence="7">
    <location>
        <begin position="108"/>
        <end position="191"/>
    </location>
</feature>
<dbReference type="InterPro" id="IPR053876">
    <property type="entry name" value="Phage_int_M"/>
</dbReference>
<dbReference type="PROSITE" id="PS51900">
    <property type="entry name" value="CB"/>
    <property type="match status" value="1"/>
</dbReference>
<dbReference type="InterPro" id="IPR038488">
    <property type="entry name" value="Integrase_DNA-bd_sf"/>
</dbReference>
<dbReference type="PANTHER" id="PTHR30629:SF6">
    <property type="entry name" value="PROPHAGE INTEGRASE INTA-RELATED"/>
    <property type="match status" value="1"/>
</dbReference>
<reference evidence="8 9" key="1">
    <citation type="submission" date="2020-10" db="EMBL/GenBank/DDBJ databases">
        <title>Genome Sequencing of Rodentibacter spp. strain DSM111151.</title>
        <authorList>
            <person name="Benga L."/>
            <person name="Lautwein T."/>
        </authorList>
    </citation>
    <scope>NUCLEOTIDE SEQUENCE [LARGE SCALE GENOMIC DNA]</scope>
    <source>
        <strain evidence="8 9">DSM 111151</strain>
    </source>
</reference>
<evidence type="ECO:0000256" key="2">
    <source>
        <dbReference type="ARBA" id="ARBA00022908"/>
    </source>
</evidence>
<sequence>MARTIKALNHTQIDKAKPKDKLYRLADGNGLYLSIRPTGAKNWTFNYKKPFSDSKDGRTNITIGDYPSISLLQAREISREYLALLAQNIDPKSHREQQEEEKKKALNSTFQNVAKLWFEDRKLRANFSEKTAIDTWRLLERHLFPAFGNMPISEMTANNVIKVLKPLQAKGTLETLKRTIQKLNEVMTYAIHHDILTDNRMANLSKAFDSPQVQHMRTIRPEELGEFLTALAKAQIHPQTRLLIQWQLLTMTRPNEAATAKFEDIDERARTWTIFINKGLKETAQGRKHIVTLSRQALAVLAEIKKINGGGRYLFPSIKDPSTHCNTQTANAAIKRMGYHGKLVAHGLRSIASTALNEQGFNKDWIEVALSHIDKDKIRQAYNRALYLEDRARMLQWWGDYVENAAKDALPEFHLKIVND</sequence>
<dbReference type="InterPro" id="IPR050808">
    <property type="entry name" value="Phage_Integrase"/>
</dbReference>
<dbReference type="Pfam" id="PF22022">
    <property type="entry name" value="Phage_int_M"/>
    <property type="match status" value="1"/>
</dbReference>
<dbReference type="Pfam" id="PF13356">
    <property type="entry name" value="Arm-DNA-bind_3"/>
    <property type="match status" value="1"/>
</dbReference>
<keyword evidence="2" id="KW-0229">DNA integration</keyword>
<evidence type="ECO:0000256" key="4">
    <source>
        <dbReference type="ARBA" id="ARBA00023172"/>
    </source>
</evidence>
<dbReference type="Gene3D" id="3.30.160.390">
    <property type="entry name" value="Integrase, DNA-binding domain"/>
    <property type="match status" value="1"/>
</dbReference>
<accession>A0ABX6UX24</accession>
<dbReference type="InterPro" id="IPR002104">
    <property type="entry name" value="Integrase_catalytic"/>
</dbReference>
<dbReference type="PROSITE" id="PS51898">
    <property type="entry name" value="TYR_RECOMBINASE"/>
    <property type="match status" value="1"/>
</dbReference>
<evidence type="ECO:0000259" key="6">
    <source>
        <dbReference type="PROSITE" id="PS51898"/>
    </source>
</evidence>
<dbReference type="Proteomes" id="UP000663069">
    <property type="component" value="Chromosome"/>
</dbReference>
<dbReference type="InterPro" id="IPR025166">
    <property type="entry name" value="Integrase_DNA_bind_dom"/>
</dbReference>
<evidence type="ECO:0000313" key="9">
    <source>
        <dbReference type="Proteomes" id="UP000663069"/>
    </source>
</evidence>
<dbReference type="Gene3D" id="1.10.150.130">
    <property type="match status" value="1"/>
</dbReference>
<keyword evidence="9" id="KW-1185">Reference proteome</keyword>
<organism evidence="8 9">
    <name type="scientific">Rodentibacter haemolyticus</name>
    <dbReference type="NCBI Taxonomy" id="2778911"/>
    <lineage>
        <taxon>Bacteria</taxon>
        <taxon>Pseudomonadati</taxon>
        <taxon>Pseudomonadota</taxon>
        <taxon>Gammaproteobacteria</taxon>
        <taxon>Pasteurellales</taxon>
        <taxon>Pasteurellaceae</taxon>
        <taxon>Rodentibacter</taxon>
    </lineage>
</organism>
<dbReference type="InterPro" id="IPR044068">
    <property type="entry name" value="CB"/>
</dbReference>
<dbReference type="PANTHER" id="PTHR30629">
    <property type="entry name" value="PROPHAGE INTEGRASE"/>
    <property type="match status" value="1"/>
</dbReference>
<keyword evidence="3 5" id="KW-0238">DNA-binding</keyword>